<comment type="caution">
    <text evidence="1">The sequence shown here is derived from an EMBL/GenBank/DDBJ whole genome shotgun (WGS) entry which is preliminary data.</text>
</comment>
<evidence type="ECO:0000313" key="2">
    <source>
        <dbReference type="Proteomes" id="UP000299102"/>
    </source>
</evidence>
<protein>
    <submittedName>
        <fullName evidence="1">Uncharacterized protein</fullName>
    </submittedName>
</protein>
<dbReference type="AlphaFoldDB" id="A0A4C1X7J2"/>
<evidence type="ECO:0000313" key="1">
    <source>
        <dbReference type="EMBL" id="GBP58215.1"/>
    </source>
</evidence>
<gene>
    <name evidence="1" type="ORF">EVAR_87793_1</name>
</gene>
<dbReference type="Proteomes" id="UP000299102">
    <property type="component" value="Unassembled WGS sequence"/>
</dbReference>
<dbReference type="EMBL" id="BGZK01000729">
    <property type="protein sequence ID" value="GBP58215.1"/>
    <property type="molecule type" value="Genomic_DNA"/>
</dbReference>
<accession>A0A4C1X7J2</accession>
<sequence>MESIINRPLLGYLEEQLADHQYGFGGGRSASHLVTLLTHRCAETIENDTEALIASLDTVKAVHRAWHKALKRAFQEARKFQVTRARRTASADWWITPGTAGMRPRDLFTTSRDYRESVGVIKNCCSRLMGKQTDGNTFSSSRLKGNQPRLMYYHLLNTRYSYNDTVIELFGGPTCATLRFIS</sequence>
<organism evidence="1 2">
    <name type="scientific">Eumeta variegata</name>
    <name type="common">Bagworm moth</name>
    <name type="synonym">Eumeta japonica</name>
    <dbReference type="NCBI Taxonomy" id="151549"/>
    <lineage>
        <taxon>Eukaryota</taxon>
        <taxon>Metazoa</taxon>
        <taxon>Ecdysozoa</taxon>
        <taxon>Arthropoda</taxon>
        <taxon>Hexapoda</taxon>
        <taxon>Insecta</taxon>
        <taxon>Pterygota</taxon>
        <taxon>Neoptera</taxon>
        <taxon>Endopterygota</taxon>
        <taxon>Lepidoptera</taxon>
        <taxon>Glossata</taxon>
        <taxon>Ditrysia</taxon>
        <taxon>Tineoidea</taxon>
        <taxon>Psychidae</taxon>
        <taxon>Oiketicinae</taxon>
        <taxon>Eumeta</taxon>
    </lineage>
</organism>
<name>A0A4C1X7J2_EUMVA</name>
<reference evidence="1 2" key="1">
    <citation type="journal article" date="2019" name="Commun. Biol.">
        <title>The bagworm genome reveals a unique fibroin gene that provides high tensile strength.</title>
        <authorList>
            <person name="Kono N."/>
            <person name="Nakamura H."/>
            <person name="Ohtoshi R."/>
            <person name="Tomita M."/>
            <person name="Numata K."/>
            <person name="Arakawa K."/>
        </authorList>
    </citation>
    <scope>NUCLEOTIDE SEQUENCE [LARGE SCALE GENOMIC DNA]</scope>
</reference>
<proteinExistence type="predicted"/>
<keyword evidence="2" id="KW-1185">Reference proteome</keyword>